<dbReference type="AlphaFoldDB" id="A0A813PBH2"/>
<dbReference type="SMART" id="SM01126">
    <property type="entry name" value="DDE_Tnp_IS1595"/>
    <property type="match status" value="1"/>
</dbReference>
<dbReference type="PANTHER" id="PTHR47163:SF2">
    <property type="entry name" value="SI:DKEY-17M8.2"/>
    <property type="match status" value="1"/>
</dbReference>
<organism evidence="2 3">
    <name type="scientific">Brachionus calyciflorus</name>
    <dbReference type="NCBI Taxonomy" id="104777"/>
    <lineage>
        <taxon>Eukaryota</taxon>
        <taxon>Metazoa</taxon>
        <taxon>Spiralia</taxon>
        <taxon>Gnathifera</taxon>
        <taxon>Rotifera</taxon>
        <taxon>Eurotatoria</taxon>
        <taxon>Monogononta</taxon>
        <taxon>Pseudotrocha</taxon>
        <taxon>Ploima</taxon>
        <taxon>Brachionidae</taxon>
        <taxon>Brachionus</taxon>
    </lineage>
</organism>
<comment type="caution">
    <text evidence="2">The sequence shown here is derived from an EMBL/GenBank/DDBJ whole genome shotgun (WGS) entry which is preliminary data.</text>
</comment>
<keyword evidence="3" id="KW-1185">Reference proteome</keyword>
<dbReference type="InterPro" id="IPR024445">
    <property type="entry name" value="Tnp_ISXO2-like"/>
</dbReference>
<protein>
    <recommendedName>
        <fullName evidence="1">ISXO2-like transposase domain-containing protein</fullName>
    </recommendedName>
</protein>
<dbReference type="NCBIfam" id="NF033547">
    <property type="entry name" value="transpos_IS1595"/>
    <property type="match status" value="1"/>
</dbReference>
<dbReference type="Pfam" id="PF12762">
    <property type="entry name" value="DDE_Tnp_IS1595"/>
    <property type="match status" value="1"/>
</dbReference>
<accession>A0A813PBH2</accession>
<proteinExistence type="predicted"/>
<evidence type="ECO:0000259" key="1">
    <source>
        <dbReference type="SMART" id="SM01126"/>
    </source>
</evidence>
<dbReference type="OrthoDB" id="424490at2759"/>
<dbReference type="PANTHER" id="PTHR47163">
    <property type="entry name" value="DDE_TNP_IS1595 DOMAIN-CONTAINING PROTEIN"/>
    <property type="match status" value="1"/>
</dbReference>
<name>A0A813PBH2_9BILA</name>
<sequence>MNTEKSEQELIENFQSIGLIPKEKRCPKCDCVMQIKSRKRENKSNFLLYNWRCTKCASFFSLYEGTFFGIFKIPILIICQLIKCWSLEIGIAKSCELNILDEIKISRYTVSKIFKYLRLCCCVFIDKTNIKLGGKSCIIEIDESLFGKVKYNKGKDLRKKKVWVFGLIERLSGRCYLQVVPNRKAETLLAIIYDHVLPGSIVYSDKWSSYNKISELYDNQNVHKTVNHSLNFVDPETLACTNKIESLWNTVKVRFREMRGCNKMYIQSYLDEFMWRWNNNLSRSQAFKEIFNVIGEVFNNVHKNDELHDHLKKSENDSEEVGELITNDDSSDECENINLNINNENFIEEINQLCFLQCESSQVQCDTFITLESNLISDLITEFHSHAKLLGINRRLAFINLNSHKRYILHEAAEELELFHWNKALHENSLKKCQRTESDLESKLKQLDAGLESLSLNKSPRTALQIEKAALKPPEISQETTTAISSVLTKPNQKMTNKKRGRPCKEKNLALVETEKEKVYNFRIRNK</sequence>
<evidence type="ECO:0000313" key="2">
    <source>
        <dbReference type="EMBL" id="CAF0747971.1"/>
    </source>
</evidence>
<feature type="domain" description="ISXO2-like transposase" evidence="1">
    <location>
        <begin position="131"/>
        <end position="278"/>
    </location>
</feature>
<gene>
    <name evidence="2" type="ORF">OXX778_LOCUS3759</name>
</gene>
<reference evidence="2" key="1">
    <citation type="submission" date="2021-02" db="EMBL/GenBank/DDBJ databases">
        <authorList>
            <person name="Nowell W R."/>
        </authorList>
    </citation>
    <scope>NUCLEOTIDE SEQUENCE</scope>
    <source>
        <strain evidence="2">Ploen Becks lab</strain>
    </source>
</reference>
<dbReference type="InterPro" id="IPR053164">
    <property type="entry name" value="IS1016-like_transposase"/>
</dbReference>
<dbReference type="EMBL" id="CAJNOC010000343">
    <property type="protein sequence ID" value="CAF0747971.1"/>
    <property type="molecule type" value="Genomic_DNA"/>
</dbReference>
<dbReference type="Proteomes" id="UP000663879">
    <property type="component" value="Unassembled WGS sequence"/>
</dbReference>
<evidence type="ECO:0000313" key="3">
    <source>
        <dbReference type="Proteomes" id="UP000663879"/>
    </source>
</evidence>